<gene>
    <name evidence="2" type="ORF">FYJ68_04730</name>
</gene>
<reference evidence="2 3" key="1">
    <citation type="submission" date="2019-08" db="EMBL/GenBank/DDBJ databases">
        <title>In-depth cultivation of the pig gut microbiome towards novel bacterial diversity and tailored functional studies.</title>
        <authorList>
            <person name="Wylensek D."/>
            <person name="Hitch T.C.A."/>
            <person name="Clavel T."/>
        </authorList>
    </citation>
    <scope>NUCLEOTIDE SEQUENCE [LARGE SCALE GENOMIC DNA]</scope>
    <source>
        <strain evidence="2 3">CA-Schmier-601-WT-1</strain>
    </source>
</reference>
<dbReference type="PANTHER" id="PTHR18964">
    <property type="entry name" value="ROK (REPRESSOR, ORF, KINASE) FAMILY"/>
    <property type="match status" value="1"/>
</dbReference>
<dbReference type="InterPro" id="IPR000600">
    <property type="entry name" value="ROK"/>
</dbReference>
<dbReference type="AlphaFoldDB" id="A0A6N7XA48"/>
<comment type="caution">
    <text evidence="2">The sequence shown here is derived from an EMBL/GenBank/DDBJ whole genome shotgun (WGS) entry which is preliminary data.</text>
</comment>
<dbReference type="RefSeq" id="WP_154434520.1">
    <property type="nucleotide sequence ID" value="NZ_VUNC01000003.1"/>
</dbReference>
<dbReference type="EMBL" id="VUNC01000003">
    <property type="protein sequence ID" value="MST72412.1"/>
    <property type="molecule type" value="Genomic_DNA"/>
</dbReference>
<protein>
    <submittedName>
        <fullName evidence="2">ROK family protein</fullName>
    </submittedName>
</protein>
<comment type="similarity">
    <text evidence="1">Belongs to the ROK (NagC/XylR) family.</text>
</comment>
<dbReference type="Pfam" id="PF00480">
    <property type="entry name" value="ROK"/>
    <property type="match status" value="1"/>
</dbReference>
<keyword evidence="3" id="KW-1185">Reference proteome</keyword>
<proteinExistence type="inferred from homology"/>
<dbReference type="Gene3D" id="3.30.420.40">
    <property type="match status" value="3"/>
</dbReference>
<evidence type="ECO:0000313" key="3">
    <source>
        <dbReference type="Proteomes" id="UP000469325"/>
    </source>
</evidence>
<evidence type="ECO:0000256" key="1">
    <source>
        <dbReference type="ARBA" id="ARBA00006479"/>
    </source>
</evidence>
<dbReference type="Proteomes" id="UP000469325">
    <property type="component" value="Unassembled WGS sequence"/>
</dbReference>
<evidence type="ECO:0000313" key="2">
    <source>
        <dbReference type="EMBL" id="MST72412.1"/>
    </source>
</evidence>
<sequence length="465" mass="49475">MVFASLVPDRLIACIDIGGSKYMTGICDDEGNILCSTRHEWSGVSESQILKQVEDAMGEELAEHPDLANRVVAGGVTIPGFADPREGIWIESDYLDVHDLPICDHLAMRLGIPFFGDNDCNACALAERYFGSARDSSDFLYITVSSGIGGGLFLGDRLFYGDRLLAGEVGLTVVEDRPRPDLSWFPRGRLEDYCSTLGMGKTYASLGGTAKPRLGGREIAARAVAGEPAALETMRLEGVYLARAIARVDSVTAPSKVVIGGGISLGFSGFGPSLISELRRIRPASRLTVEPSALGYEGALLGACACALRGTERPLDEDLLPGRGSELRVVYTDDKTTCQLSCGGEDLLAHPGAGELGSFLVASGVMEDGIALDGVLADMPLGLLTSRARRGDSEALLGLERFGSALGEAVSFCATFLDPASIVFEGDLALASDLFRGEVLKSIEGDSYWQREGLPYSIEWRASPE</sequence>
<dbReference type="InterPro" id="IPR043129">
    <property type="entry name" value="ATPase_NBD"/>
</dbReference>
<dbReference type="PANTHER" id="PTHR18964:SF149">
    <property type="entry name" value="BIFUNCTIONAL UDP-N-ACETYLGLUCOSAMINE 2-EPIMERASE_N-ACETYLMANNOSAMINE KINASE"/>
    <property type="match status" value="1"/>
</dbReference>
<dbReference type="SUPFAM" id="SSF53067">
    <property type="entry name" value="Actin-like ATPase domain"/>
    <property type="match status" value="2"/>
</dbReference>
<organism evidence="2 3">
    <name type="scientific">Olsenella porci</name>
    <dbReference type="NCBI Taxonomy" id="2652279"/>
    <lineage>
        <taxon>Bacteria</taxon>
        <taxon>Bacillati</taxon>
        <taxon>Actinomycetota</taxon>
        <taxon>Coriobacteriia</taxon>
        <taxon>Coriobacteriales</taxon>
        <taxon>Atopobiaceae</taxon>
        <taxon>Olsenella</taxon>
    </lineage>
</organism>
<name>A0A6N7XA48_9ACTN</name>
<accession>A0A6N7XA48</accession>